<dbReference type="Gene3D" id="3.30.1330.120">
    <property type="entry name" value="2-methylcitrate dehydratase PrpD"/>
    <property type="match status" value="1"/>
</dbReference>
<comment type="similarity">
    <text evidence="1">Belongs to the PrpD family.</text>
</comment>
<reference evidence="6 7" key="3">
    <citation type="submission" date="2020-01" db="EMBL/GenBank/DDBJ databases">
        <title>Aspergillus terreus IFO 6365 whole genome shotgun sequence.</title>
        <authorList>
            <person name="Kanamasa S."/>
            <person name="Takahashi H."/>
        </authorList>
    </citation>
    <scope>NUCLEOTIDE SEQUENCE [LARGE SCALE GENOMIC DNA]</scope>
    <source>
        <strain evidence="6 7">IFO 6365</strain>
    </source>
</reference>
<dbReference type="AlphaFoldDB" id="A0A2S1ZAU5"/>
<evidence type="ECO:0000256" key="1">
    <source>
        <dbReference type="ARBA" id="ARBA00006174"/>
    </source>
</evidence>
<organism evidence="4">
    <name type="scientific">Aspergillus terreus</name>
    <dbReference type="NCBI Taxonomy" id="33178"/>
    <lineage>
        <taxon>Eukaryota</taxon>
        <taxon>Fungi</taxon>
        <taxon>Dikarya</taxon>
        <taxon>Ascomycota</taxon>
        <taxon>Pezizomycotina</taxon>
        <taxon>Eurotiomycetes</taxon>
        <taxon>Eurotiomycetidae</taxon>
        <taxon>Eurotiales</taxon>
        <taxon>Aspergillaceae</taxon>
        <taxon>Aspergillus</taxon>
        <taxon>Aspergillus subgen. Circumdati</taxon>
    </lineage>
</organism>
<name>A0A2S1ZAU5_ASPTE</name>
<evidence type="ECO:0000313" key="7">
    <source>
        <dbReference type="Proteomes" id="UP000452235"/>
    </source>
</evidence>
<dbReference type="EMBL" id="BLJY01000015">
    <property type="protein sequence ID" value="GFF21442.1"/>
    <property type="molecule type" value="Genomic_DNA"/>
</dbReference>
<proteinExistence type="evidence at transcript level"/>
<dbReference type="EC" id="4.1.1.6" evidence="4"/>
<evidence type="ECO:0000313" key="6">
    <source>
        <dbReference type="EMBL" id="GFF21442.1"/>
    </source>
</evidence>
<feature type="domain" description="MmgE/PrpD N-terminal" evidence="2">
    <location>
        <begin position="17"/>
        <end position="261"/>
    </location>
</feature>
<dbReference type="SUPFAM" id="SSF103378">
    <property type="entry name" value="2-methylcitrate dehydratase PrpD"/>
    <property type="match status" value="1"/>
</dbReference>
<dbReference type="OrthoDB" id="10267976at2759"/>
<feature type="domain" description="MmgE/PrpD C-terminal" evidence="3">
    <location>
        <begin position="290"/>
        <end position="468"/>
    </location>
</feature>
<gene>
    <name evidence="5" type="primary">cadA</name>
    <name evidence="6" type="ORF">ATEIFO6365_0015001300</name>
</gene>
<evidence type="ECO:0000259" key="3">
    <source>
        <dbReference type="Pfam" id="PF19305"/>
    </source>
</evidence>
<dbReference type="Pfam" id="PF03972">
    <property type="entry name" value="MmgE_PrpD_N"/>
    <property type="match status" value="1"/>
</dbReference>
<reference evidence="5" key="2">
    <citation type="submission" date="2018-10" db="EMBL/GenBank/DDBJ databases">
        <title>Enhanced itaconic acid production in Yarrowia lipolytica via heterologous expression of a mitochondrial transporter MTT.</title>
        <authorList>
            <person name="Zhao C."/>
        </authorList>
    </citation>
    <scope>NUCLEOTIDE SEQUENCE</scope>
    <source>
        <strain evidence="5">SFI-1081</strain>
    </source>
</reference>
<dbReference type="Gene3D" id="1.10.4100.10">
    <property type="entry name" value="2-methylcitrate dehydratase PrpD"/>
    <property type="match status" value="1"/>
</dbReference>
<dbReference type="InterPro" id="IPR042188">
    <property type="entry name" value="MmgE/PrpD_sf_2"/>
</dbReference>
<evidence type="ECO:0000313" key="5">
    <source>
        <dbReference type="EMBL" id="AZB53127.1"/>
    </source>
</evidence>
<dbReference type="InterPro" id="IPR045336">
    <property type="entry name" value="MmgE_PrpD_N"/>
</dbReference>
<dbReference type="InterPro" id="IPR036148">
    <property type="entry name" value="MmgE/PrpD_sf"/>
</dbReference>
<keyword evidence="4" id="KW-0456">Lyase</keyword>
<dbReference type="InterPro" id="IPR042183">
    <property type="entry name" value="MmgE/PrpD_sf_1"/>
</dbReference>
<sequence length="490" mass="52754">MTKQSADSNAKSGVTSEICHWASNLATDDIPSDVLERAKYLILDGIACAWVGARVPWSEKYVQATMSFEPPGACRVIGYGQKLGPVAAAMTNSAFIQATELDDYHSEAPLHSASIVLPAVFAASEVLAEQGKTISGIDVILAAIVGFESGPRIGKAIYGSDLLNNGWHCGAVYGAPAGALATGKLLGLTPDSMEDALGIACTQACGLMSAQYGGMVKRVQHGFAARNGLLGGLLAHGGYEAMKGVLERSYGGFLKMFTKGNGREPPYKEEEVVAGLGSFWHTFTIRIKLYACCGLVHGPVEAIENLQGRYPELLNRANLSNIRHVHVQLSTASNSHCGWIPEERPISSIAGQMSVAYILAVQLVDQQCLLSQFSEFDDNLERPEVWDLARKVTSSQSEEFDQDGNCLSAGRVRIEFNDGSSITESVEKPLGVKEPMPNERILHKYRTLAGSVTDESRVKEIEDLVLGLDRLTDISPLLELLNCPVKSPLV</sequence>
<evidence type="ECO:0000259" key="2">
    <source>
        <dbReference type="Pfam" id="PF03972"/>
    </source>
</evidence>
<dbReference type="InterPro" id="IPR045337">
    <property type="entry name" value="MmgE_PrpD_C"/>
</dbReference>
<dbReference type="SMR" id="A0A2S1ZAU5"/>
<dbReference type="EMBL" id="MK026070">
    <property type="protein sequence ID" value="AZB53127.1"/>
    <property type="molecule type" value="mRNA"/>
</dbReference>
<dbReference type="Pfam" id="PF19305">
    <property type="entry name" value="MmgE_PrpD_C"/>
    <property type="match status" value="1"/>
</dbReference>
<reference evidence="4" key="1">
    <citation type="submission" date="2018-05" db="EMBL/GenBank/DDBJ databases">
        <title>Consolidated bioprocessing of lignocellulosic biomass to itaconic acid by metabolically engineering Neurospora crassa.</title>
        <authorList>
            <person name="Zhao C."/>
            <person name="Chen S."/>
            <person name="Fang H."/>
        </authorList>
    </citation>
    <scope>NUCLEOTIDE SEQUENCE</scope>
</reference>
<protein>
    <submittedName>
        <fullName evidence="5">Cis-aconitate decarboxylase</fullName>
    </submittedName>
    <submittedName>
        <fullName evidence="4">Cis-aconitic acid decarboxylase</fullName>
        <ecNumber evidence="4">4.1.1.6</ecNumber>
    </submittedName>
    <submittedName>
        <fullName evidence="6">Immune-responsive protein</fullName>
    </submittedName>
</protein>
<dbReference type="PANTHER" id="PTHR16943">
    <property type="entry name" value="2-METHYLCITRATE DEHYDRATASE-RELATED"/>
    <property type="match status" value="1"/>
</dbReference>
<dbReference type="Proteomes" id="UP000452235">
    <property type="component" value="Unassembled WGS sequence"/>
</dbReference>
<keyword evidence="7" id="KW-1185">Reference proteome</keyword>
<dbReference type="VEuPathDB" id="FungiDB:ATEG_09971"/>
<evidence type="ECO:0000313" key="4">
    <source>
        <dbReference type="EMBL" id="AWK21941.1"/>
    </source>
</evidence>
<accession>A0A2S1ZAU5</accession>
<dbReference type="PANTHER" id="PTHR16943:SF8">
    <property type="entry name" value="2-METHYLCITRATE DEHYDRATASE"/>
    <property type="match status" value="1"/>
</dbReference>
<dbReference type="GO" id="GO:0047613">
    <property type="term" value="F:aconitate decarboxylase activity"/>
    <property type="evidence" value="ECO:0007669"/>
    <property type="project" value="UniProtKB-EC"/>
</dbReference>
<dbReference type="InterPro" id="IPR005656">
    <property type="entry name" value="MmgE_PrpD"/>
</dbReference>
<dbReference type="EMBL" id="MH298057">
    <property type="protein sequence ID" value="AWK21941.1"/>
    <property type="molecule type" value="mRNA"/>
</dbReference>